<reference evidence="3" key="3">
    <citation type="submission" date="2021-02" db="EMBL/GenBank/DDBJ databases">
        <title>cfr and optrA-positive Staphylococcus spp.</title>
        <authorList>
            <person name="Chen L."/>
        </authorList>
    </citation>
    <scope>NUCLEOTIDE SEQUENCE</scope>
    <source>
        <strain evidence="3">GDQ20D70P</strain>
    </source>
</reference>
<sequence>MSENHDKDINEEIEKELLEYLENKDEIEAAKPKKKKYMSMVFLCSLIIALLYISRIVMNIF</sequence>
<dbReference type="Proteomes" id="UP000197058">
    <property type="component" value="Chromosome"/>
</dbReference>
<keyword evidence="1" id="KW-0472">Membrane</keyword>
<dbReference type="EMBL" id="CP022046">
    <property type="protein sequence ID" value="ASE35575.1"/>
    <property type="molecule type" value="Genomic_DNA"/>
</dbReference>
<evidence type="ECO:0000313" key="3">
    <source>
        <dbReference type="EMBL" id="QRN91445.1"/>
    </source>
</evidence>
<reference evidence="4" key="1">
    <citation type="submission" date="2017-06" db="EMBL/GenBank/DDBJ databases">
        <title>FDA dAtabase for Regulatory Grade micrObial Sequences (FDA-ARGOS): Supporting development and validation of Infectious Disease Dx tests.</title>
        <authorList>
            <person name="Goldberg B."/>
            <person name="Campos J."/>
            <person name="Tallon L."/>
            <person name="Sadzewicz L."/>
            <person name="Sengamalay N."/>
            <person name="Ott S."/>
            <person name="Godinez A."/>
            <person name="Nagaraj S."/>
            <person name="Vavikolanu K."/>
            <person name="Nadendla S."/>
            <person name="George J."/>
            <person name="Geyer C."/>
            <person name="Sichtig H."/>
        </authorList>
    </citation>
    <scope>NUCLEOTIDE SEQUENCE [LARGE SCALE GENOMIC DNA]</scope>
    <source>
        <strain evidence="4">FDAARGOS_285</strain>
    </source>
</reference>
<dbReference type="Proteomes" id="UP000640299">
    <property type="component" value="Chromosome"/>
</dbReference>
<protein>
    <submittedName>
        <fullName evidence="2">Uncharacterized protein</fullName>
    </submittedName>
</protein>
<accession>A0A657XIH4</accession>
<proteinExistence type="predicted"/>
<dbReference type="eggNOG" id="ENOG50304IJ">
    <property type="taxonomic scope" value="Bacteria"/>
</dbReference>
<dbReference type="RefSeq" id="WP_025907530.1">
    <property type="nucleotide sequence ID" value="NZ_CP022046.2"/>
</dbReference>
<evidence type="ECO:0000313" key="2">
    <source>
        <dbReference type="EMBL" id="ASE35575.1"/>
    </source>
</evidence>
<accession>A0A1X0TR32</accession>
<dbReference type="AlphaFoldDB" id="A0A1X0TR32"/>
<gene>
    <name evidence="2" type="ORF">CEP64_13615</name>
    <name evidence="3" type="ORF">JRU67_01040</name>
</gene>
<name>A0A1X0TR32_MAMSC</name>
<dbReference type="GeneID" id="48591615"/>
<evidence type="ECO:0000256" key="1">
    <source>
        <dbReference type="SAM" id="Phobius"/>
    </source>
</evidence>
<organism evidence="2 4">
    <name type="scientific">Mammaliicoccus sciuri</name>
    <name type="common">Staphylococcus sciuri</name>
    <dbReference type="NCBI Taxonomy" id="1296"/>
    <lineage>
        <taxon>Bacteria</taxon>
        <taxon>Bacillati</taxon>
        <taxon>Bacillota</taxon>
        <taxon>Bacilli</taxon>
        <taxon>Bacillales</taxon>
        <taxon>Staphylococcaceae</taxon>
        <taxon>Mammaliicoccus</taxon>
    </lineage>
</organism>
<feature type="transmembrane region" description="Helical" evidence="1">
    <location>
        <begin position="37"/>
        <end position="58"/>
    </location>
</feature>
<keyword evidence="1" id="KW-0812">Transmembrane</keyword>
<evidence type="ECO:0000313" key="4">
    <source>
        <dbReference type="Proteomes" id="UP000197058"/>
    </source>
</evidence>
<keyword evidence="1" id="KW-1133">Transmembrane helix</keyword>
<dbReference type="EMBL" id="CP069389">
    <property type="protein sequence ID" value="QRN91445.1"/>
    <property type="molecule type" value="Genomic_DNA"/>
</dbReference>
<dbReference type="KEGG" id="sscu:CEP64_13615"/>
<reference evidence="2" key="2">
    <citation type="submission" date="2017-12" db="EMBL/GenBank/DDBJ databases">
        <title>FDA dAtabase for Regulatory Grade micrObial Sequences (FDA-ARGOS): Supporting development and validation of Infectious Disease Dx tests.</title>
        <authorList>
            <person name="Campos J."/>
            <person name="Goldberg B."/>
            <person name="Tallon L."/>
            <person name="Sadzewicz L."/>
            <person name="Sengamalay N."/>
            <person name="Ott S."/>
            <person name="Godinez A."/>
            <person name="Nagaraj S."/>
            <person name="Vavikolanu K."/>
            <person name="Vyas G."/>
            <person name="Nadendla S."/>
            <person name="Aluvathingal J."/>
            <person name="Geyer C."/>
            <person name="Nandy P."/>
            <person name="Hobson J."/>
            <person name="Sichtig H."/>
        </authorList>
    </citation>
    <scope>NUCLEOTIDE SEQUENCE</scope>
    <source>
        <strain evidence="2">FDAARGOS_285</strain>
    </source>
</reference>